<evidence type="ECO:0000313" key="13">
    <source>
        <dbReference type="EMBL" id="THH29447.1"/>
    </source>
</evidence>
<dbReference type="InterPro" id="IPR006369">
    <property type="entry name" value="Protohaem_IX_farnesylTrfase"/>
</dbReference>
<comment type="caution">
    <text evidence="13">The sequence shown here is derived from an EMBL/GenBank/DDBJ whole genome shotgun (WGS) entry which is preliminary data.</text>
</comment>
<proteinExistence type="inferred from homology"/>
<dbReference type="Proteomes" id="UP000308730">
    <property type="component" value="Unassembled WGS sequence"/>
</dbReference>
<keyword evidence="4" id="KW-0808">Transferase</keyword>
<dbReference type="CDD" id="cd13957">
    <property type="entry name" value="PT_UbiA_Cox10"/>
    <property type="match status" value="1"/>
</dbReference>
<evidence type="ECO:0000256" key="10">
    <source>
        <dbReference type="ARBA" id="ARBA00023136"/>
    </source>
</evidence>
<comment type="subcellular location">
    <subcellularLocation>
        <location evidence="1">Mitochondrion membrane</location>
        <topology evidence="1">Multi-pass membrane protein</topology>
    </subcellularLocation>
</comment>
<dbReference type="PROSITE" id="PS00943">
    <property type="entry name" value="UBIA"/>
    <property type="match status" value="1"/>
</dbReference>
<dbReference type="InterPro" id="IPR000537">
    <property type="entry name" value="UbiA_prenyltransferase"/>
</dbReference>
<feature type="transmembrane region" description="Helical" evidence="12">
    <location>
        <begin position="235"/>
        <end position="256"/>
    </location>
</feature>
<name>A0A4S4MV35_9APHY</name>
<evidence type="ECO:0000256" key="2">
    <source>
        <dbReference type="ARBA" id="ARBA00005985"/>
    </source>
</evidence>
<evidence type="ECO:0000313" key="14">
    <source>
        <dbReference type="Proteomes" id="UP000308730"/>
    </source>
</evidence>
<evidence type="ECO:0000256" key="3">
    <source>
        <dbReference type="ARBA" id="ARBA00016335"/>
    </source>
</evidence>
<evidence type="ECO:0000256" key="7">
    <source>
        <dbReference type="ARBA" id="ARBA00022989"/>
    </source>
</evidence>
<evidence type="ECO:0000256" key="1">
    <source>
        <dbReference type="ARBA" id="ARBA00004225"/>
    </source>
</evidence>
<dbReference type="Gene3D" id="1.10.357.140">
    <property type="entry name" value="UbiA prenyltransferase"/>
    <property type="match status" value="1"/>
</dbReference>
<evidence type="ECO:0000256" key="8">
    <source>
        <dbReference type="ARBA" id="ARBA00023128"/>
    </source>
</evidence>
<dbReference type="GO" id="GO:0008495">
    <property type="term" value="F:protoheme IX farnesyltransferase activity"/>
    <property type="evidence" value="ECO:0007669"/>
    <property type="project" value="InterPro"/>
</dbReference>
<evidence type="ECO:0000256" key="12">
    <source>
        <dbReference type="SAM" id="Phobius"/>
    </source>
</evidence>
<feature type="transmembrane region" description="Helical" evidence="12">
    <location>
        <begin position="268"/>
        <end position="285"/>
    </location>
</feature>
<evidence type="ECO:0000256" key="11">
    <source>
        <dbReference type="ARBA" id="ARBA00030253"/>
    </source>
</evidence>
<keyword evidence="14" id="KW-1185">Reference proteome</keyword>
<feature type="transmembrane region" description="Helical" evidence="12">
    <location>
        <begin position="113"/>
        <end position="135"/>
    </location>
</feature>
<evidence type="ECO:0000256" key="5">
    <source>
        <dbReference type="ARBA" id="ARBA00022692"/>
    </source>
</evidence>
<dbReference type="PANTHER" id="PTHR43448">
    <property type="entry name" value="PROTOHEME IX FARNESYLTRANSFERASE, MITOCHONDRIAL"/>
    <property type="match status" value="1"/>
</dbReference>
<dbReference type="AlphaFoldDB" id="A0A4S4MV35"/>
<feature type="transmembrane region" description="Helical" evidence="12">
    <location>
        <begin position="85"/>
        <end position="104"/>
    </location>
</feature>
<keyword evidence="8" id="KW-0496">Mitochondrion</keyword>
<dbReference type="Pfam" id="PF01040">
    <property type="entry name" value="UbiA"/>
    <property type="match status" value="1"/>
</dbReference>
<dbReference type="FunFam" id="1.10.357.140:FF:000004">
    <property type="entry name" value="Protoheme IX farnesyltransferase, mitochondrial"/>
    <property type="match status" value="1"/>
</dbReference>
<protein>
    <recommendedName>
        <fullName evidence="3">Protoheme IX farnesyltransferase, mitochondrial</fullName>
    </recommendedName>
    <alternativeName>
        <fullName evidence="11">Heme O synthase</fullName>
    </alternativeName>
</protein>
<comment type="similarity">
    <text evidence="2">Belongs to the UbiA prenyltransferase family.</text>
</comment>
<dbReference type="InterPro" id="IPR030470">
    <property type="entry name" value="UbiA_prenylTrfase_CS"/>
</dbReference>
<keyword evidence="9" id="KW-0350">Heme biosynthesis</keyword>
<sequence length="308" mass="33804">MAGVAVCPLPTTASVLLSTTVGTAFCSAAANTINQIREVPYDAQMARTRMRPLVRKAITPTHALGFALVTGTAGPALLWTMVNPTTAILGAFNIALYSGVYTSLKRTSIVNTWVGAVVGALPPLMGWTACGGGILPSAEYPIHIFLPSFLSSVPVDLSLIDNPLAPFALFMLLFSWQFPHFNSLSHLVRASYAQAGYKMLSVINPANNALVSLRHTLLLIPLCSVVVPLSGLTTWTFAITSLVPNAIWAHAAWKFWRQGSEKQARVTFHHSLWYLPVILGLMMFHKQGVDWTSWMWWKRREEQDVVRS</sequence>
<dbReference type="OrthoDB" id="5211at2759"/>
<dbReference type="EMBL" id="SGPM01000123">
    <property type="protein sequence ID" value="THH29447.1"/>
    <property type="molecule type" value="Genomic_DNA"/>
</dbReference>
<dbReference type="GO" id="GO:0031966">
    <property type="term" value="C:mitochondrial membrane"/>
    <property type="evidence" value="ECO:0007669"/>
    <property type="project" value="UniProtKB-SubCell"/>
</dbReference>
<organism evidence="13 14">
    <name type="scientific">Antrodiella citrinella</name>
    <dbReference type="NCBI Taxonomy" id="2447956"/>
    <lineage>
        <taxon>Eukaryota</taxon>
        <taxon>Fungi</taxon>
        <taxon>Dikarya</taxon>
        <taxon>Basidiomycota</taxon>
        <taxon>Agaricomycotina</taxon>
        <taxon>Agaricomycetes</taxon>
        <taxon>Polyporales</taxon>
        <taxon>Steccherinaceae</taxon>
        <taxon>Antrodiella</taxon>
    </lineage>
</organism>
<dbReference type="InterPro" id="IPR044878">
    <property type="entry name" value="UbiA_sf"/>
</dbReference>
<evidence type="ECO:0000256" key="4">
    <source>
        <dbReference type="ARBA" id="ARBA00022679"/>
    </source>
</evidence>
<dbReference type="GO" id="GO:0006784">
    <property type="term" value="P:heme A biosynthetic process"/>
    <property type="evidence" value="ECO:0007669"/>
    <property type="project" value="TreeGrafter"/>
</dbReference>
<keyword evidence="10 12" id="KW-0472">Membrane</keyword>
<dbReference type="PANTHER" id="PTHR43448:SF2">
    <property type="entry name" value="PROTOHEME IX FARNESYLTRANSFERASE, MITOCHONDRIAL"/>
    <property type="match status" value="1"/>
</dbReference>
<feature type="transmembrane region" description="Helical" evidence="12">
    <location>
        <begin position="57"/>
        <end position="79"/>
    </location>
</feature>
<evidence type="ECO:0000256" key="6">
    <source>
        <dbReference type="ARBA" id="ARBA00022946"/>
    </source>
</evidence>
<gene>
    <name evidence="13" type="ORF">EUX98_g4732</name>
</gene>
<accession>A0A4S4MV35</accession>
<keyword evidence="5 12" id="KW-0812">Transmembrane</keyword>
<evidence type="ECO:0000256" key="9">
    <source>
        <dbReference type="ARBA" id="ARBA00023133"/>
    </source>
</evidence>
<keyword evidence="7 12" id="KW-1133">Transmembrane helix</keyword>
<reference evidence="13 14" key="1">
    <citation type="submission" date="2019-02" db="EMBL/GenBank/DDBJ databases">
        <title>Genome sequencing of the rare red list fungi Antrodiella citrinella (Flaviporus citrinellus).</title>
        <authorList>
            <person name="Buettner E."/>
            <person name="Kellner H."/>
        </authorList>
    </citation>
    <scope>NUCLEOTIDE SEQUENCE [LARGE SCALE GENOMIC DNA]</scope>
    <source>
        <strain evidence="13 14">DSM 108506</strain>
    </source>
</reference>
<keyword evidence="6" id="KW-0809">Transit peptide</keyword>